<feature type="region of interest" description="Disordered" evidence="1">
    <location>
        <begin position="43"/>
        <end position="68"/>
    </location>
</feature>
<name>A0A9X4KK18_9BACL</name>
<dbReference type="RefSeq" id="WP_277567417.1">
    <property type="nucleotide sequence ID" value="NZ_JAPDHZ010000004.1"/>
</dbReference>
<accession>A0A9X4KK18</accession>
<dbReference type="Proteomes" id="UP001153387">
    <property type="component" value="Unassembled WGS sequence"/>
</dbReference>
<evidence type="ECO:0000313" key="2">
    <source>
        <dbReference type="EMBL" id="MDG0793677.1"/>
    </source>
</evidence>
<proteinExistence type="predicted"/>
<gene>
    <name evidence="2" type="ORF">OMP38_24730</name>
</gene>
<dbReference type="AlphaFoldDB" id="A0A9X4KK18"/>
<reference evidence="2 3" key="1">
    <citation type="submission" date="2022-10" db="EMBL/GenBank/DDBJ databases">
        <title>Comparative genomic analysis of Cohnella hashimotonis sp. nov., isolated from the International Space Station.</title>
        <authorList>
            <person name="Simpson A."/>
            <person name="Venkateswaran K."/>
        </authorList>
    </citation>
    <scope>NUCLEOTIDE SEQUENCE [LARGE SCALE GENOMIC DNA]</scope>
    <source>
        <strain evidence="2 3">DSM 18997</strain>
    </source>
</reference>
<evidence type="ECO:0000256" key="1">
    <source>
        <dbReference type="SAM" id="MobiDB-lite"/>
    </source>
</evidence>
<dbReference type="EMBL" id="JAPDHZ010000004">
    <property type="protein sequence ID" value="MDG0793677.1"/>
    <property type="molecule type" value="Genomic_DNA"/>
</dbReference>
<evidence type="ECO:0000313" key="3">
    <source>
        <dbReference type="Proteomes" id="UP001153387"/>
    </source>
</evidence>
<keyword evidence="3" id="KW-1185">Reference proteome</keyword>
<feature type="region of interest" description="Disordered" evidence="1">
    <location>
        <begin position="1"/>
        <end position="28"/>
    </location>
</feature>
<protein>
    <submittedName>
        <fullName evidence="2">DUF3886 domain-containing protein</fullName>
    </submittedName>
</protein>
<dbReference type="InterPro" id="IPR024980">
    <property type="entry name" value="DUF3886"/>
</dbReference>
<sequence>MAKKKAGAPRRPAARKEEPAATGSTLKELLSAETLEKLKARADSIKEEDRKRAEEKRAAEEAAKQAEEKRLAGDFGHLLDNSRLDWKSFK</sequence>
<organism evidence="2 3">
    <name type="scientific">Cohnella ginsengisoli</name>
    <dbReference type="NCBI Taxonomy" id="425004"/>
    <lineage>
        <taxon>Bacteria</taxon>
        <taxon>Bacillati</taxon>
        <taxon>Bacillota</taxon>
        <taxon>Bacilli</taxon>
        <taxon>Bacillales</taxon>
        <taxon>Paenibacillaceae</taxon>
        <taxon>Cohnella</taxon>
    </lineage>
</organism>
<comment type="caution">
    <text evidence="2">The sequence shown here is derived from an EMBL/GenBank/DDBJ whole genome shotgun (WGS) entry which is preliminary data.</text>
</comment>
<dbReference type="Pfam" id="PF13025">
    <property type="entry name" value="DUF3886"/>
    <property type="match status" value="1"/>
</dbReference>